<organism evidence="2 3">
    <name type="scientific">Ancylostoma ceylanicum</name>
    <dbReference type="NCBI Taxonomy" id="53326"/>
    <lineage>
        <taxon>Eukaryota</taxon>
        <taxon>Metazoa</taxon>
        <taxon>Ecdysozoa</taxon>
        <taxon>Nematoda</taxon>
        <taxon>Chromadorea</taxon>
        <taxon>Rhabditida</taxon>
        <taxon>Rhabditina</taxon>
        <taxon>Rhabditomorpha</taxon>
        <taxon>Strongyloidea</taxon>
        <taxon>Ancylostomatidae</taxon>
        <taxon>Ancylostomatinae</taxon>
        <taxon>Ancylostoma</taxon>
    </lineage>
</organism>
<evidence type="ECO:0000313" key="3">
    <source>
        <dbReference type="Proteomes" id="UP000024635"/>
    </source>
</evidence>
<gene>
    <name evidence="2" type="primary">Acey_s0025.g1136</name>
    <name evidence="2" type="ORF">Y032_0025g1136</name>
</gene>
<dbReference type="EMBL" id="JARK01001361">
    <property type="protein sequence ID" value="EYC19046.1"/>
    <property type="molecule type" value="Genomic_DNA"/>
</dbReference>
<name>A0A016UVQ4_9BILA</name>
<comment type="caution">
    <text evidence="2">The sequence shown here is derived from an EMBL/GenBank/DDBJ whole genome shotgun (WGS) entry which is preliminary data.</text>
</comment>
<sequence>MRIRHEWREYGKRARFERFLEHIFIALIPPFNTHFLIIISQNTIQDFTAGITAFNSSTIQTHFSDRFIKLFQSELLSSS</sequence>
<keyword evidence="1" id="KW-0812">Transmembrane</keyword>
<protein>
    <submittedName>
        <fullName evidence="2">Uncharacterized protein</fullName>
    </submittedName>
</protein>
<proteinExistence type="predicted"/>
<keyword evidence="3" id="KW-1185">Reference proteome</keyword>
<dbReference type="Proteomes" id="UP000024635">
    <property type="component" value="Unassembled WGS sequence"/>
</dbReference>
<dbReference type="AlphaFoldDB" id="A0A016UVQ4"/>
<keyword evidence="1" id="KW-1133">Transmembrane helix</keyword>
<keyword evidence="1" id="KW-0472">Membrane</keyword>
<evidence type="ECO:0000256" key="1">
    <source>
        <dbReference type="SAM" id="Phobius"/>
    </source>
</evidence>
<evidence type="ECO:0000313" key="2">
    <source>
        <dbReference type="EMBL" id="EYC19046.1"/>
    </source>
</evidence>
<accession>A0A016UVQ4</accession>
<reference evidence="3" key="1">
    <citation type="journal article" date="2015" name="Nat. Genet.">
        <title>The genome and transcriptome of the zoonotic hookworm Ancylostoma ceylanicum identify infection-specific gene families.</title>
        <authorList>
            <person name="Schwarz E.M."/>
            <person name="Hu Y."/>
            <person name="Antoshechkin I."/>
            <person name="Miller M.M."/>
            <person name="Sternberg P.W."/>
            <person name="Aroian R.V."/>
        </authorList>
    </citation>
    <scope>NUCLEOTIDE SEQUENCE</scope>
    <source>
        <strain evidence="3">HY135</strain>
    </source>
</reference>
<feature type="transmembrane region" description="Helical" evidence="1">
    <location>
        <begin position="20"/>
        <end position="39"/>
    </location>
</feature>